<gene>
    <name evidence="2" type="ORF">NI17_001720</name>
</gene>
<dbReference type="RefSeq" id="WP_068694090.1">
    <property type="nucleotide sequence ID" value="NZ_CP063196.1"/>
</dbReference>
<organism evidence="2 3">
    <name type="scientific">Thermobifida halotolerans</name>
    <dbReference type="NCBI Taxonomy" id="483545"/>
    <lineage>
        <taxon>Bacteria</taxon>
        <taxon>Bacillati</taxon>
        <taxon>Actinomycetota</taxon>
        <taxon>Actinomycetes</taxon>
        <taxon>Streptosporangiales</taxon>
        <taxon>Nocardiopsidaceae</taxon>
        <taxon>Thermobifida</taxon>
    </lineage>
</organism>
<dbReference type="KEGG" id="thao:NI17_001720"/>
<evidence type="ECO:0000313" key="2">
    <source>
        <dbReference type="EMBL" id="UOE19999.1"/>
    </source>
</evidence>
<dbReference type="OrthoDB" id="513524at2"/>
<dbReference type="Proteomes" id="UP000265719">
    <property type="component" value="Chromosome"/>
</dbReference>
<feature type="region of interest" description="Disordered" evidence="1">
    <location>
        <begin position="91"/>
        <end position="126"/>
    </location>
</feature>
<protein>
    <submittedName>
        <fullName evidence="2">DUF3140 domain-containing protein</fullName>
    </submittedName>
</protein>
<dbReference type="EMBL" id="CP063196">
    <property type="protein sequence ID" value="UOE19999.1"/>
    <property type="molecule type" value="Genomic_DNA"/>
</dbReference>
<sequence length="126" mass="14281">MAHNRLGGDTAELWTRFHELVNMNGNELRSWLLTEASGPEVFTSHPSLDIDVTGRDIIHVLDKRRTDLTDEDVQTMRAVVEEVSSLLVEPRPDDENWRRTLMSLGHDPLKPDSPRPGEDPEINGSE</sequence>
<dbReference type="InterPro" id="IPR021487">
    <property type="entry name" value="DUF3140"/>
</dbReference>
<feature type="compositionally biased region" description="Basic and acidic residues" evidence="1">
    <location>
        <begin position="107"/>
        <end position="118"/>
    </location>
</feature>
<dbReference type="PANTHER" id="PTHR40630:SF1">
    <property type="entry name" value="DNA-BINDING PROTEIN"/>
    <property type="match status" value="1"/>
</dbReference>
<evidence type="ECO:0000313" key="3">
    <source>
        <dbReference type="Proteomes" id="UP000265719"/>
    </source>
</evidence>
<dbReference type="Pfam" id="PF11338">
    <property type="entry name" value="DUF3140"/>
    <property type="match status" value="1"/>
</dbReference>
<keyword evidence="3" id="KW-1185">Reference proteome</keyword>
<dbReference type="PANTHER" id="PTHR40630">
    <property type="entry name" value="POSSIBLE DNA-BINDING PROTEIN"/>
    <property type="match status" value="1"/>
</dbReference>
<accession>A0A399G5C5</accession>
<evidence type="ECO:0000256" key="1">
    <source>
        <dbReference type="SAM" id="MobiDB-lite"/>
    </source>
</evidence>
<name>A0A399G5C5_9ACTN</name>
<proteinExistence type="predicted"/>
<dbReference type="AlphaFoldDB" id="A0A399G5C5"/>
<reference evidence="2" key="1">
    <citation type="submission" date="2020-10" db="EMBL/GenBank/DDBJ databases">
        <title>De novo genome project of the cellulose decomposer Thermobifida halotolerans type strain.</title>
        <authorList>
            <person name="Nagy I."/>
            <person name="Horvath B."/>
            <person name="Kukolya J."/>
            <person name="Nagy I."/>
            <person name="Orsini M."/>
        </authorList>
    </citation>
    <scope>NUCLEOTIDE SEQUENCE</scope>
    <source>
        <strain evidence="2">DSM 44931</strain>
    </source>
</reference>